<sequence length="31" mass="3826">MHRSYVEQQSREWMGEKRLEYLQYSMSSKAS</sequence>
<gene>
    <name evidence="1" type="ORF">BN874_1680026</name>
</gene>
<evidence type="ECO:0000313" key="1">
    <source>
        <dbReference type="EMBL" id="CDH44450.1"/>
    </source>
</evidence>
<proteinExistence type="predicted"/>
<name>A0A7U7GA82_9GAMM</name>
<comment type="caution">
    <text evidence="1">The sequence shown here is derived from an EMBL/GenBank/DDBJ whole genome shotgun (WGS) entry which is preliminary data.</text>
</comment>
<dbReference type="Proteomes" id="UP000019184">
    <property type="component" value="Unassembled WGS sequence"/>
</dbReference>
<keyword evidence="2" id="KW-1185">Reference proteome</keyword>
<protein>
    <submittedName>
        <fullName evidence="1">Uncharacterized protein</fullName>
    </submittedName>
</protein>
<dbReference type="AlphaFoldDB" id="A0A7U7GA82"/>
<evidence type="ECO:0000313" key="2">
    <source>
        <dbReference type="Proteomes" id="UP000019184"/>
    </source>
</evidence>
<dbReference type="EMBL" id="CBTK010000077">
    <property type="protein sequence ID" value="CDH44450.1"/>
    <property type="molecule type" value="Genomic_DNA"/>
</dbReference>
<accession>A0A7U7GA82</accession>
<reference evidence="1 2" key="1">
    <citation type="journal article" date="2014" name="ISME J.">
        <title>Candidatus Competibacter-lineage genomes retrieved from metagenomes reveal functional metabolic diversity.</title>
        <authorList>
            <person name="McIlroy S.J."/>
            <person name="Albertsen M."/>
            <person name="Andresen E.K."/>
            <person name="Saunders A.M."/>
            <person name="Kristiansen R."/>
            <person name="Stokholm-Bjerregaard M."/>
            <person name="Nielsen K.L."/>
            <person name="Nielsen P.H."/>
        </authorList>
    </citation>
    <scope>NUCLEOTIDE SEQUENCE [LARGE SCALE GENOMIC DNA]</scope>
    <source>
        <strain evidence="1 2">Run_B_J11</strain>
    </source>
</reference>
<organism evidence="1 2">
    <name type="scientific">Candidatus Contendobacter odensis Run_B_J11</name>
    <dbReference type="NCBI Taxonomy" id="1400861"/>
    <lineage>
        <taxon>Bacteria</taxon>
        <taxon>Pseudomonadati</taxon>
        <taxon>Pseudomonadota</taxon>
        <taxon>Gammaproteobacteria</taxon>
        <taxon>Candidatus Competibacteraceae</taxon>
        <taxon>Candidatus Contendibacter</taxon>
    </lineage>
</organism>